<dbReference type="Pfam" id="PF07686">
    <property type="entry name" value="V-set"/>
    <property type="match status" value="1"/>
</dbReference>
<gene>
    <name evidence="4" type="primary">LOC113064568</name>
</gene>
<feature type="domain" description="Ig-like" evidence="2">
    <location>
        <begin position="113"/>
        <end position="210"/>
    </location>
</feature>
<dbReference type="KEGG" id="caua:113064568"/>
<dbReference type="InterPro" id="IPR013783">
    <property type="entry name" value="Ig-like_fold"/>
</dbReference>
<dbReference type="SUPFAM" id="SSF48726">
    <property type="entry name" value="Immunoglobulin"/>
    <property type="match status" value="1"/>
</dbReference>
<proteinExistence type="predicted"/>
<name>A0A6P6M383_CARAU</name>
<sequence>MAAIPESRPEMATRSKPLLMMATISEFCSTLSDQGHHSRVSSHNGHHSKVTGLKMAEVLSEKPSSDFLFSVCLRFHCVSSHSERCLNDHSIEDIHLDHTMKIIQLLIYLFMWSQVTESLTNTAVTLGADVIISCDLDIKEIYWFRQKSPDPPELILRTYSSRTGGADYENSIFKLIYSVKTNSRLFIRNISADELGVYYCVKTSEPQKFSNGTKIYIRDPNAAPEQETPWRNLTIITSVLLNVLLIIALIGLVKSNTGANGRCKNDSNNLQFVIQLYCFVPCSRFLSTVDYSLTLDLSPPSPLPVHSRHQLTCLCCH</sequence>
<evidence type="ECO:0000259" key="2">
    <source>
        <dbReference type="PROSITE" id="PS50835"/>
    </source>
</evidence>
<keyword evidence="1" id="KW-1133">Transmembrane helix</keyword>
<organism evidence="3 4">
    <name type="scientific">Carassius auratus</name>
    <name type="common">Goldfish</name>
    <dbReference type="NCBI Taxonomy" id="7957"/>
    <lineage>
        <taxon>Eukaryota</taxon>
        <taxon>Metazoa</taxon>
        <taxon>Chordata</taxon>
        <taxon>Craniata</taxon>
        <taxon>Vertebrata</taxon>
        <taxon>Euteleostomi</taxon>
        <taxon>Actinopterygii</taxon>
        <taxon>Neopterygii</taxon>
        <taxon>Teleostei</taxon>
        <taxon>Ostariophysi</taxon>
        <taxon>Cypriniformes</taxon>
        <taxon>Cyprinidae</taxon>
        <taxon>Cyprininae</taxon>
        <taxon>Carassius</taxon>
    </lineage>
</organism>
<accession>A0A6P6M383</accession>
<dbReference type="RefSeq" id="XP_026091205.1">
    <property type="nucleotide sequence ID" value="XM_026235420.1"/>
</dbReference>
<feature type="transmembrane region" description="Helical" evidence="1">
    <location>
        <begin position="233"/>
        <end position="253"/>
    </location>
</feature>
<dbReference type="InterPro" id="IPR007110">
    <property type="entry name" value="Ig-like_dom"/>
</dbReference>
<dbReference type="InterPro" id="IPR013106">
    <property type="entry name" value="Ig_V-set"/>
</dbReference>
<dbReference type="InterPro" id="IPR003599">
    <property type="entry name" value="Ig_sub"/>
</dbReference>
<dbReference type="GeneID" id="113064568"/>
<dbReference type="Gene3D" id="2.60.40.10">
    <property type="entry name" value="Immunoglobulins"/>
    <property type="match status" value="1"/>
</dbReference>
<dbReference type="CDD" id="cd00099">
    <property type="entry name" value="IgV"/>
    <property type="match status" value="1"/>
</dbReference>
<keyword evidence="3" id="KW-1185">Reference proteome</keyword>
<dbReference type="AlphaFoldDB" id="A0A6P6M383"/>
<reference evidence="4" key="1">
    <citation type="submission" date="2025-08" db="UniProtKB">
        <authorList>
            <consortium name="RefSeq"/>
        </authorList>
    </citation>
    <scope>IDENTIFICATION</scope>
    <source>
        <strain evidence="4">Wakin</strain>
        <tissue evidence="4">Muscle</tissue>
    </source>
</reference>
<protein>
    <submittedName>
        <fullName evidence="4">Uncharacterized protein LOC113064568</fullName>
    </submittedName>
</protein>
<keyword evidence="1" id="KW-0812">Transmembrane</keyword>
<dbReference type="PROSITE" id="PS50835">
    <property type="entry name" value="IG_LIKE"/>
    <property type="match status" value="1"/>
</dbReference>
<dbReference type="SMART" id="SM00409">
    <property type="entry name" value="IG"/>
    <property type="match status" value="1"/>
</dbReference>
<dbReference type="InterPro" id="IPR036179">
    <property type="entry name" value="Ig-like_dom_sf"/>
</dbReference>
<evidence type="ECO:0000313" key="4">
    <source>
        <dbReference type="RefSeq" id="XP_026091205.1"/>
    </source>
</evidence>
<dbReference type="OrthoDB" id="8939957at2759"/>
<keyword evidence="1" id="KW-0472">Membrane</keyword>
<evidence type="ECO:0000313" key="3">
    <source>
        <dbReference type="Proteomes" id="UP000515129"/>
    </source>
</evidence>
<evidence type="ECO:0000256" key="1">
    <source>
        <dbReference type="SAM" id="Phobius"/>
    </source>
</evidence>
<dbReference type="Proteomes" id="UP000515129">
    <property type="component" value="Chromosome 47"/>
</dbReference>